<evidence type="ECO:0000313" key="7">
    <source>
        <dbReference type="Proteomes" id="UP000177199"/>
    </source>
</evidence>
<keyword evidence="4" id="KW-0812">Transmembrane</keyword>
<comment type="caution">
    <text evidence="6">The sequence shown here is derived from an EMBL/GenBank/DDBJ whole genome shotgun (WGS) entry which is preliminary data.</text>
</comment>
<evidence type="ECO:0000256" key="3">
    <source>
        <dbReference type="ARBA" id="ARBA00022691"/>
    </source>
</evidence>
<keyword evidence="4" id="KW-1133">Transmembrane helix</keyword>
<keyword evidence="4" id="KW-0472">Membrane</keyword>
<keyword evidence="2" id="KW-0808">Transferase</keyword>
<dbReference type="GO" id="GO:0032259">
    <property type="term" value="P:methylation"/>
    <property type="evidence" value="ECO:0007669"/>
    <property type="project" value="UniProtKB-KW"/>
</dbReference>
<evidence type="ECO:0000256" key="2">
    <source>
        <dbReference type="ARBA" id="ARBA00022679"/>
    </source>
</evidence>
<dbReference type="Proteomes" id="UP000177199">
    <property type="component" value="Unassembled WGS sequence"/>
</dbReference>
<dbReference type="Pfam" id="PF13847">
    <property type="entry name" value="Methyltransf_31"/>
    <property type="match status" value="1"/>
</dbReference>
<evidence type="ECO:0000259" key="5">
    <source>
        <dbReference type="Pfam" id="PF13847"/>
    </source>
</evidence>
<dbReference type="PANTHER" id="PTHR13610">
    <property type="entry name" value="METHYLTRANSFERASE DOMAIN-CONTAINING PROTEIN"/>
    <property type="match status" value="1"/>
</dbReference>
<dbReference type="GO" id="GO:0016279">
    <property type="term" value="F:protein-lysine N-methyltransferase activity"/>
    <property type="evidence" value="ECO:0007669"/>
    <property type="project" value="InterPro"/>
</dbReference>
<dbReference type="InterPro" id="IPR029063">
    <property type="entry name" value="SAM-dependent_MTases_sf"/>
</dbReference>
<reference evidence="6 7" key="1">
    <citation type="journal article" date="2016" name="Nat. Commun.">
        <title>Thousands of microbial genomes shed light on interconnected biogeochemical processes in an aquifer system.</title>
        <authorList>
            <person name="Anantharaman K."/>
            <person name="Brown C.T."/>
            <person name="Hug L.A."/>
            <person name="Sharon I."/>
            <person name="Castelle C.J."/>
            <person name="Probst A.J."/>
            <person name="Thomas B.C."/>
            <person name="Singh A."/>
            <person name="Wilkins M.J."/>
            <person name="Karaoz U."/>
            <person name="Brodie E.L."/>
            <person name="Williams K.H."/>
            <person name="Hubbard S.S."/>
            <person name="Banfield J.F."/>
        </authorList>
    </citation>
    <scope>NUCLEOTIDE SEQUENCE [LARGE SCALE GENOMIC DNA]</scope>
</reference>
<gene>
    <name evidence="6" type="ORF">A3F29_02650</name>
</gene>
<dbReference type="SUPFAM" id="SSF53335">
    <property type="entry name" value="S-adenosyl-L-methionine-dependent methyltransferases"/>
    <property type="match status" value="1"/>
</dbReference>
<name>A0A1F7HJQ6_9BACT</name>
<evidence type="ECO:0000313" key="6">
    <source>
        <dbReference type="EMBL" id="OGK31470.1"/>
    </source>
</evidence>
<dbReference type="AlphaFoldDB" id="A0A1F7HJQ6"/>
<dbReference type="CDD" id="cd02440">
    <property type="entry name" value="AdoMet_MTases"/>
    <property type="match status" value="1"/>
</dbReference>
<proteinExistence type="predicted"/>
<evidence type="ECO:0000256" key="1">
    <source>
        <dbReference type="ARBA" id="ARBA00022603"/>
    </source>
</evidence>
<sequence>MILTIFYFISVFSILIFIILIAIYMIGLIYSSFKGSPYVPTKRKIIQNILKESGLKKGFKFIDIGCGDGRVVEEAVSTFGAKGVGIDINLLLILRAQIRAKLKNLKNIKYITGDIKKIDLSNYNMIYVFLMPKFIEEISLQLEKALMKKTIVVSHGFKVNRMEKYLKKIVTDKSFPTYVYNK</sequence>
<dbReference type="InterPro" id="IPR026170">
    <property type="entry name" value="FAM173A/B"/>
</dbReference>
<evidence type="ECO:0000256" key="4">
    <source>
        <dbReference type="SAM" id="Phobius"/>
    </source>
</evidence>
<protein>
    <recommendedName>
        <fullName evidence="5">Methyltransferase domain-containing protein</fullName>
    </recommendedName>
</protein>
<dbReference type="Gene3D" id="3.40.50.150">
    <property type="entry name" value="Vaccinia Virus protein VP39"/>
    <property type="match status" value="1"/>
</dbReference>
<keyword evidence="1" id="KW-0489">Methyltransferase</keyword>
<feature type="transmembrane region" description="Helical" evidence="4">
    <location>
        <begin position="6"/>
        <end position="33"/>
    </location>
</feature>
<dbReference type="InterPro" id="IPR025714">
    <property type="entry name" value="Methyltranfer_dom"/>
</dbReference>
<dbReference type="EMBL" id="MFZV01000005">
    <property type="protein sequence ID" value="OGK31470.1"/>
    <property type="molecule type" value="Genomic_DNA"/>
</dbReference>
<keyword evidence="3" id="KW-0949">S-adenosyl-L-methionine</keyword>
<accession>A0A1F7HJQ6</accession>
<feature type="domain" description="Methyltransferase" evidence="5">
    <location>
        <begin position="56"/>
        <end position="136"/>
    </location>
</feature>
<dbReference type="PANTHER" id="PTHR13610:SF9">
    <property type="entry name" value="FI06469P"/>
    <property type="match status" value="1"/>
</dbReference>
<organism evidence="6 7">
    <name type="scientific">Candidatus Roizmanbacteria bacterium RIFCSPHIGHO2_12_FULL_33_9</name>
    <dbReference type="NCBI Taxonomy" id="1802045"/>
    <lineage>
        <taxon>Bacteria</taxon>
        <taxon>Candidatus Roizmaniibacteriota</taxon>
    </lineage>
</organism>